<protein>
    <submittedName>
        <fullName evidence="1">Uncharacterized protein</fullName>
    </submittedName>
</protein>
<reference evidence="1" key="1">
    <citation type="submission" date="2022-10" db="EMBL/GenBank/DDBJ databases">
        <title>Complete Genome of Trichothecium roseum strain YXFP-22015, a Plant Pathogen Isolated from Citrus.</title>
        <authorList>
            <person name="Wang Y."/>
            <person name="Zhu L."/>
        </authorList>
    </citation>
    <scope>NUCLEOTIDE SEQUENCE</scope>
    <source>
        <strain evidence="1">YXFP-22015</strain>
    </source>
</reference>
<gene>
    <name evidence="1" type="ORF">N3K66_007332</name>
</gene>
<organism evidence="1 2">
    <name type="scientific">Trichothecium roseum</name>
    <dbReference type="NCBI Taxonomy" id="47278"/>
    <lineage>
        <taxon>Eukaryota</taxon>
        <taxon>Fungi</taxon>
        <taxon>Dikarya</taxon>
        <taxon>Ascomycota</taxon>
        <taxon>Pezizomycotina</taxon>
        <taxon>Sordariomycetes</taxon>
        <taxon>Hypocreomycetidae</taxon>
        <taxon>Hypocreales</taxon>
        <taxon>Hypocreales incertae sedis</taxon>
        <taxon>Trichothecium</taxon>
    </lineage>
</organism>
<dbReference type="Proteomes" id="UP001163324">
    <property type="component" value="Chromosome 7"/>
</dbReference>
<name>A0ACC0UTP3_9HYPO</name>
<keyword evidence="2" id="KW-1185">Reference proteome</keyword>
<evidence type="ECO:0000313" key="2">
    <source>
        <dbReference type="Proteomes" id="UP001163324"/>
    </source>
</evidence>
<sequence>MYHVSPRGQAQAAAGDAIIPIVDEGKIDLIDKRLDSVGRLINTFLSSEAAQSPQSAQQDAPPPTPAPTPTSTLATQTSRTPHITDDEGTTSSVPELNQASCRKILRGSQHAPRGSGADTGNNEEDSEENLVEGPSALSAHSNFAIDLVDRLAAFDTRELLDRLRRITDAIKAQRQVPDLLLPHPTPPVTAADFVKNRMPPIETAVAVLRAAQERTDASFVFIHELLAPQGLSDLCLKIYFSDDYTDVELIILNAALFCMYDLPLGRSYKIKG</sequence>
<dbReference type="EMBL" id="CM047946">
    <property type="protein sequence ID" value="KAI9897476.1"/>
    <property type="molecule type" value="Genomic_DNA"/>
</dbReference>
<accession>A0ACC0UTP3</accession>
<evidence type="ECO:0000313" key="1">
    <source>
        <dbReference type="EMBL" id="KAI9897476.1"/>
    </source>
</evidence>
<proteinExistence type="predicted"/>
<comment type="caution">
    <text evidence="1">The sequence shown here is derived from an EMBL/GenBank/DDBJ whole genome shotgun (WGS) entry which is preliminary data.</text>
</comment>